<dbReference type="GO" id="GO:0004816">
    <property type="term" value="F:asparagine-tRNA ligase activity"/>
    <property type="evidence" value="ECO:0007669"/>
    <property type="project" value="UniProtKB-UniRule"/>
</dbReference>
<keyword evidence="3 7" id="KW-0547">Nucleotide-binding</keyword>
<sequence>MFEFMTVRELYEIVLSGSHVEIDSIEYVQLQGWIRTNRCSGKLGFIELNDGTYFRNVQLVYDVDLKNFEEAAKYTTGSAVSVTGKFVFTPDGRQPFEIQVKEIELEGACDHDYPLQKKRHSFEFMREIPHLRPRANTFYAIFRLRSVLSMAIHEFFQNQGFVYVHTPIITGNDAEGAGETFTVTTRDDAKYDEDFFGKHASLTVSGQLHVEAFALAFRDVYTFGPTFRAENSNTTRHASEFWMIEPEIAFADLEDDMDLIEDMVKYCINYCLENAPEEMKFFEKMIDKECIKRITHVRDSEFKRMTYSEAIELLKQADVKFENDKIEWGMDLQSEHERYLCEKVVNGPVFLTDYPKDIKAFYMRLNDDGKTVAACDLLVPGVGELVGGSQREERYDVLEARMKEMGMESESLQWYMDLRRFGGCKHAGFGLGFDRMLMYLSGMQNIRDVEPFPRTPRNLVF</sequence>
<dbReference type="GO" id="GO:0140096">
    <property type="term" value="F:catalytic activity, acting on a protein"/>
    <property type="evidence" value="ECO:0007669"/>
    <property type="project" value="UniProtKB-ARBA"/>
</dbReference>
<dbReference type="FunFam" id="3.30.930.10:FF:000016">
    <property type="entry name" value="Asparagine--tRNA ligase"/>
    <property type="match status" value="1"/>
</dbReference>
<dbReference type="GO" id="GO:0016740">
    <property type="term" value="F:transferase activity"/>
    <property type="evidence" value="ECO:0007669"/>
    <property type="project" value="UniProtKB-ARBA"/>
</dbReference>
<evidence type="ECO:0000313" key="9">
    <source>
        <dbReference type="EMBL" id="HJC36358.1"/>
    </source>
</evidence>
<keyword evidence="4 7" id="KW-0067">ATP-binding</keyword>
<dbReference type="InterPro" id="IPR045864">
    <property type="entry name" value="aa-tRNA-synth_II/BPL/LPL"/>
</dbReference>
<comment type="caution">
    <text evidence="9">The sequence shown here is derived from an EMBL/GenBank/DDBJ whole genome shotgun (WGS) entry which is preliminary data.</text>
</comment>
<keyword evidence="7" id="KW-0963">Cytoplasm</keyword>
<dbReference type="NCBIfam" id="NF003037">
    <property type="entry name" value="PRK03932.1"/>
    <property type="match status" value="1"/>
</dbReference>
<dbReference type="Gene3D" id="2.40.50.140">
    <property type="entry name" value="Nucleic acid-binding proteins"/>
    <property type="match status" value="1"/>
</dbReference>
<dbReference type="InterPro" id="IPR002312">
    <property type="entry name" value="Asp/Asn-tRNA-synth_IIb"/>
</dbReference>
<keyword evidence="6 7" id="KW-0030">Aminoacyl-tRNA synthetase</keyword>
<reference evidence="9" key="1">
    <citation type="journal article" date="2021" name="PeerJ">
        <title>Extensive microbial diversity within the chicken gut microbiome revealed by metagenomics and culture.</title>
        <authorList>
            <person name="Gilroy R."/>
            <person name="Ravi A."/>
            <person name="Getino M."/>
            <person name="Pursley I."/>
            <person name="Horton D.L."/>
            <person name="Alikhan N.F."/>
            <person name="Baker D."/>
            <person name="Gharbi K."/>
            <person name="Hall N."/>
            <person name="Watson M."/>
            <person name="Adriaenssens E.M."/>
            <person name="Foster-Nyarko E."/>
            <person name="Jarju S."/>
            <person name="Secka A."/>
            <person name="Antonio M."/>
            <person name="Oren A."/>
            <person name="Chaudhuri R.R."/>
            <person name="La Ragione R."/>
            <person name="Hildebrand F."/>
            <person name="Pallen M.J."/>
        </authorList>
    </citation>
    <scope>NUCLEOTIDE SEQUENCE</scope>
    <source>
        <strain evidence="9">CHK187-11901</strain>
    </source>
</reference>
<evidence type="ECO:0000259" key="8">
    <source>
        <dbReference type="PROSITE" id="PS50862"/>
    </source>
</evidence>
<gene>
    <name evidence="7 9" type="primary">asnS</name>
    <name evidence="9" type="ORF">H9702_04425</name>
</gene>
<evidence type="ECO:0000256" key="5">
    <source>
        <dbReference type="ARBA" id="ARBA00022917"/>
    </source>
</evidence>
<dbReference type="Gene3D" id="3.30.930.10">
    <property type="entry name" value="Bira Bifunctional Protein, Domain 2"/>
    <property type="match status" value="1"/>
</dbReference>
<evidence type="ECO:0000256" key="4">
    <source>
        <dbReference type="ARBA" id="ARBA00022840"/>
    </source>
</evidence>
<keyword evidence="5 7" id="KW-0648">Protein biosynthesis</keyword>
<dbReference type="EMBL" id="DWWM01000027">
    <property type="protein sequence ID" value="HJC36358.1"/>
    <property type="molecule type" value="Genomic_DNA"/>
</dbReference>
<dbReference type="SUPFAM" id="SSF55681">
    <property type="entry name" value="Class II aaRS and biotin synthetases"/>
    <property type="match status" value="1"/>
</dbReference>
<dbReference type="EC" id="6.1.1.22" evidence="7"/>
<comment type="subunit">
    <text evidence="7">Homodimer.</text>
</comment>
<dbReference type="Pfam" id="PF00152">
    <property type="entry name" value="tRNA-synt_2"/>
    <property type="match status" value="1"/>
</dbReference>
<evidence type="ECO:0000256" key="2">
    <source>
        <dbReference type="ARBA" id="ARBA00022598"/>
    </source>
</evidence>
<dbReference type="Proteomes" id="UP000823896">
    <property type="component" value="Unassembled WGS sequence"/>
</dbReference>
<dbReference type="Pfam" id="PF01336">
    <property type="entry name" value="tRNA_anti-codon"/>
    <property type="match status" value="1"/>
</dbReference>
<dbReference type="PROSITE" id="PS50862">
    <property type="entry name" value="AA_TRNA_LIGASE_II"/>
    <property type="match status" value="1"/>
</dbReference>
<evidence type="ECO:0000256" key="6">
    <source>
        <dbReference type="ARBA" id="ARBA00023146"/>
    </source>
</evidence>
<protein>
    <recommendedName>
        <fullName evidence="7">Asparagine--tRNA ligase</fullName>
        <ecNumber evidence="7">6.1.1.22</ecNumber>
    </recommendedName>
    <alternativeName>
        <fullName evidence="7">Asparaginyl-tRNA synthetase</fullName>
        <shortName evidence="7">AsnRS</shortName>
    </alternativeName>
</protein>
<organism evidence="9 10">
    <name type="scientific">Candidatus Merdibacter merdavium</name>
    <dbReference type="NCBI Taxonomy" id="2838692"/>
    <lineage>
        <taxon>Bacteria</taxon>
        <taxon>Bacillati</taxon>
        <taxon>Bacillota</taxon>
        <taxon>Erysipelotrichia</taxon>
        <taxon>Erysipelotrichales</taxon>
        <taxon>Erysipelotrichaceae</taxon>
        <taxon>Merdibacter</taxon>
    </lineage>
</organism>
<dbReference type="GO" id="GO:0005737">
    <property type="term" value="C:cytoplasm"/>
    <property type="evidence" value="ECO:0007669"/>
    <property type="project" value="UniProtKB-SubCell"/>
</dbReference>
<accession>A0A9D2SUM1</accession>
<dbReference type="GO" id="GO:0006421">
    <property type="term" value="P:asparaginyl-tRNA aminoacylation"/>
    <property type="evidence" value="ECO:0007669"/>
    <property type="project" value="UniProtKB-UniRule"/>
</dbReference>
<dbReference type="CDD" id="cd00776">
    <property type="entry name" value="AsxRS_core"/>
    <property type="match status" value="1"/>
</dbReference>
<dbReference type="HAMAP" id="MF_00534">
    <property type="entry name" value="Asn_tRNA_synth"/>
    <property type="match status" value="1"/>
</dbReference>
<reference evidence="9" key="2">
    <citation type="submission" date="2021-04" db="EMBL/GenBank/DDBJ databases">
        <authorList>
            <person name="Gilroy R."/>
        </authorList>
    </citation>
    <scope>NUCLEOTIDE SEQUENCE</scope>
    <source>
        <strain evidence="9">CHK187-11901</strain>
    </source>
</reference>
<evidence type="ECO:0000313" key="10">
    <source>
        <dbReference type="Proteomes" id="UP000823896"/>
    </source>
</evidence>
<dbReference type="SUPFAM" id="SSF50249">
    <property type="entry name" value="Nucleic acid-binding proteins"/>
    <property type="match status" value="1"/>
</dbReference>
<dbReference type="NCBIfam" id="TIGR00457">
    <property type="entry name" value="asnS"/>
    <property type="match status" value="1"/>
</dbReference>
<dbReference type="InterPro" id="IPR012340">
    <property type="entry name" value="NA-bd_OB-fold"/>
</dbReference>
<dbReference type="PANTHER" id="PTHR22594:SF34">
    <property type="entry name" value="ASPARAGINE--TRNA LIGASE, MITOCHONDRIAL-RELATED"/>
    <property type="match status" value="1"/>
</dbReference>
<dbReference type="AlphaFoldDB" id="A0A9D2SUM1"/>
<dbReference type="PANTHER" id="PTHR22594">
    <property type="entry name" value="ASPARTYL/LYSYL-TRNA SYNTHETASE"/>
    <property type="match status" value="1"/>
</dbReference>
<evidence type="ECO:0000256" key="1">
    <source>
        <dbReference type="ARBA" id="ARBA00008226"/>
    </source>
</evidence>
<feature type="domain" description="Aminoacyl-transfer RNA synthetases class-II family profile" evidence="8">
    <location>
        <begin position="142"/>
        <end position="451"/>
    </location>
</feature>
<name>A0A9D2SUM1_9FIRM</name>
<comment type="similarity">
    <text evidence="1 7">Belongs to the class-II aminoacyl-tRNA synthetase family.</text>
</comment>
<dbReference type="GO" id="GO:0003676">
    <property type="term" value="F:nucleic acid binding"/>
    <property type="evidence" value="ECO:0007669"/>
    <property type="project" value="InterPro"/>
</dbReference>
<keyword evidence="2 7" id="KW-0436">Ligase</keyword>
<dbReference type="InterPro" id="IPR004365">
    <property type="entry name" value="NA-bd_OB_tRNA"/>
</dbReference>
<comment type="catalytic activity">
    <reaction evidence="7">
        <text>tRNA(Asn) + L-asparagine + ATP = L-asparaginyl-tRNA(Asn) + AMP + diphosphate + H(+)</text>
        <dbReference type="Rhea" id="RHEA:11180"/>
        <dbReference type="Rhea" id="RHEA-COMP:9659"/>
        <dbReference type="Rhea" id="RHEA-COMP:9674"/>
        <dbReference type="ChEBI" id="CHEBI:15378"/>
        <dbReference type="ChEBI" id="CHEBI:30616"/>
        <dbReference type="ChEBI" id="CHEBI:33019"/>
        <dbReference type="ChEBI" id="CHEBI:58048"/>
        <dbReference type="ChEBI" id="CHEBI:78442"/>
        <dbReference type="ChEBI" id="CHEBI:78515"/>
        <dbReference type="ChEBI" id="CHEBI:456215"/>
        <dbReference type="EC" id="6.1.1.22"/>
    </reaction>
</comment>
<dbReference type="PRINTS" id="PR01042">
    <property type="entry name" value="TRNASYNTHASP"/>
</dbReference>
<dbReference type="CDD" id="cd04318">
    <property type="entry name" value="EcAsnRS_like_N"/>
    <property type="match status" value="1"/>
</dbReference>
<evidence type="ECO:0000256" key="7">
    <source>
        <dbReference type="HAMAP-Rule" id="MF_00534"/>
    </source>
</evidence>
<dbReference type="InterPro" id="IPR006195">
    <property type="entry name" value="aa-tRNA-synth_II"/>
</dbReference>
<proteinExistence type="inferred from homology"/>
<evidence type="ECO:0000256" key="3">
    <source>
        <dbReference type="ARBA" id="ARBA00022741"/>
    </source>
</evidence>
<dbReference type="GO" id="GO:0005524">
    <property type="term" value="F:ATP binding"/>
    <property type="evidence" value="ECO:0007669"/>
    <property type="project" value="UniProtKB-UniRule"/>
</dbReference>
<comment type="subcellular location">
    <subcellularLocation>
        <location evidence="7">Cytoplasm</location>
    </subcellularLocation>
</comment>
<dbReference type="InterPro" id="IPR004364">
    <property type="entry name" value="Aa-tRNA-synt_II"/>
</dbReference>
<dbReference type="InterPro" id="IPR004522">
    <property type="entry name" value="Asn-tRNA-ligase"/>
</dbReference>